<evidence type="ECO:0000256" key="1">
    <source>
        <dbReference type="ARBA" id="ARBA00004141"/>
    </source>
</evidence>
<dbReference type="Gene3D" id="1.10.1450.10">
    <property type="entry name" value="Tetraspanin"/>
    <property type="match status" value="1"/>
</dbReference>
<dbReference type="GO" id="GO:0016020">
    <property type="term" value="C:membrane"/>
    <property type="evidence" value="ECO:0007669"/>
    <property type="project" value="UniProtKB-SubCell"/>
</dbReference>
<evidence type="ECO:0000313" key="6">
    <source>
        <dbReference type="Proteomes" id="UP000326759"/>
    </source>
</evidence>
<evidence type="ECO:0000313" key="5">
    <source>
        <dbReference type="EMBL" id="KAB7499244.1"/>
    </source>
</evidence>
<dbReference type="OrthoDB" id="438211at2759"/>
<accession>A0A5N5SYF7</accession>
<dbReference type="InterPro" id="IPR008952">
    <property type="entry name" value="Tetraspanin_EC2_sf"/>
</dbReference>
<reference evidence="5 6" key="1">
    <citation type="journal article" date="2019" name="PLoS Biol.">
        <title>Sex chromosomes control vertical transmission of feminizing Wolbachia symbionts in an isopod.</title>
        <authorList>
            <person name="Becking T."/>
            <person name="Chebbi M.A."/>
            <person name="Giraud I."/>
            <person name="Moumen B."/>
            <person name="Laverre T."/>
            <person name="Caubet Y."/>
            <person name="Peccoud J."/>
            <person name="Gilbert C."/>
            <person name="Cordaux R."/>
        </authorList>
    </citation>
    <scope>NUCLEOTIDE SEQUENCE [LARGE SCALE GENOMIC DNA]</scope>
    <source>
        <strain evidence="5">ANa2</strain>
        <tissue evidence="5">Whole body excluding digestive tract and cuticle</tissue>
    </source>
</reference>
<dbReference type="Pfam" id="PF00335">
    <property type="entry name" value="Tetraspanin"/>
    <property type="match status" value="1"/>
</dbReference>
<dbReference type="AlphaFoldDB" id="A0A5N5SYF7"/>
<evidence type="ECO:0000256" key="3">
    <source>
        <dbReference type="ARBA" id="ARBA00022989"/>
    </source>
</evidence>
<dbReference type="InterPro" id="IPR018499">
    <property type="entry name" value="Tetraspanin/Peripherin"/>
</dbReference>
<protein>
    <submittedName>
        <fullName evidence="5">Tetraspanin-6</fullName>
    </submittedName>
</protein>
<keyword evidence="3" id="KW-1133">Transmembrane helix</keyword>
<dbReference type="Proteomes" id="UP000326759">
    <property type="component" value="Unassembled WGS sequence"/>
</dbReference>
<feature type="non-terminal residue" evidence="5">
    <location>
        <position position="1"/>
    </location>
</feature>
<gene>
    <name evidence="5" type="primary">TSPAN6</name>
    <name evidence="5" type="ORF">Anas_05372</name>
</gene>
<comment type="subcellular location">
    <subcellularLocation>
        <location evidence="1">Membrane</location>
        <topology evidence="1">Multi-pass membrane protein</topology>
    </subcellularLocation>
</comment>
<dbReference type="EMBL" id="SEYY01018541">
    <property type="protein sequence ID" value="KAB7499244.1"/>
    <property type="molecule type" value="Genomic_DNA"/>
</dbReference>
<keyword evidence="2" id="KW-0812">Transmembrane</keyword>
<proteinExistence type="predicted"/>
<evidence type="ECO:0000256" key="2">
    <source>
        <dbReference type="ARBA" id="ARBA00022692"/>
    </source>
</evidence>
<keyword evidence="6" id="KW-1185">Reference proteome</keyword>
<comment type="caution">
    <text evidence="5">The sequence shown here is derived from an EMBL/GenBank/DDBJ whole genome shotgun (WGS) entry which is preliminary data.</text>
</comment>
<name>A0A5N5SYF7_9CRUS</name>
<dbReference type="SUPFAM" id="SSF48652">
    <property type="entry name" value="Tetraspanin"/>
    <property type="match status" value="1"/>
</dbReference>
<evidence type="ECO:0000256" key="4">
    <source>
        <dbReference type="ARBA" id="ARBA00023136"/>
    </source>
</evidence>
<sequence length="116" mass="13289">YIIYLGITLVLLFTSAILGFVFGERLQRNSNDIMTESLKAYDLQASNTSTVKYGWDYIQKTLHCCGVISYDDWRAYNEDFKGNQKIPHSCCIVDYYSKTNVLVNYNIFGGMMPPSN</sequence>
<keyword evidence="4" id="KW-0472">Membrane</keyword>
<organism evidence="5 6">
    <name type="scientific">Armadillidium nasatum</name>
    <dbReference type="NCBI Taxonomy" id="96803"/>
    <lineage>
        <taxon>Eukaryota</taxon>
        <taxon>Metazoa</taxon>
        <taxon>Ecdysozoa</taxon>
        <taxon>Arthropoda</taxon>
        <taxon>Crustacea</taxon>
        <taxon>Multicrustacea</taxon>
        <taxon>Malacostraca</taxon>
        <taxon>Eumalacostraca</taxon>
        <taxon>Peracarida</taxon>
        <taxon>Isopoda</taxon>
        <taxon>Oniscidea</taxon>
        <taxon>Crinocheta</taxon>
        <taxon>Armadillidiidae</taxon>
        <taxon>Armadillidium</taxon>
    </lineage>
</organism>